<dbReference type="EMBL" id="CP158568">
    <property type="protein sequence ID" value="XBY45426.1"/>
    <property type="molecule type" value="Genomic_DNA"/>
</dbReference>
<dbReference type="RefSeq" id="WP_407050519.1">
    <property type="nucleotide sequence ID" value="NZ_CP158568.1"/>
</dbReference>
<evidence type="ECO:0008006" key="2">
    <source>
        <dbReference type="Google" id="ProtNLM"/>
    </source>
</evidence>
<reference evidence="1" key="1">
    <citation type="submission" date="2024-06" db="EMBL/GenBank/DDBJ databases">
        <title>Methylostella associata gen. nov., sp. nov., a novel Ancalomicrobiaceae-affiliated facultatively methylotrophic bacteria that feed on methanotrophs of the genus Methylococcus.</title>
        <authorList>
            <person name="Saltykova V."/>
            <person name="Danilova O.V."/>
            <person name="Oshkin I.Y."/>
            <person name="Belova S.E."/>
            <person name="Pimenov N.V."/>
            <person name="Dedysh S.N."/>
        </authorList>
    </citation>
    <scope>NUCLEOTIDE SEQUENCE</scope>
    <source>
        <strain evidence="1">S20</strain>
    </source>
</reference>
<protein>
    <recommendedName>
        <fullName evidence="2">Prevent-host-death protein</fullName>
    </recommendedName>
</protein>
<dbReference type="KEGG" id="mflg:ABS361_03840"/>
<gene>
    <name evidence="1" type="ORF">ABS361_03840</name>
</gene>
<name>A0AAU7XBT9_9HYPH</name>
<proteinExistence type="predicted"/>
<dbReference type="AlphaFoldDB" id="A0AAU7XBT9"/>
<evidence type="ECO:0000313" key="1">
    <source>
        <dbReference type="EMBL" id="XBY45426.1"/>
    </source>
</evidence>
<sequence>MNKRVTIELPAEIARAVIAAAESGAEIALTGDGRELGTVTATAPAPAQHAPLEIPPAPDAAEMERRRVAIERMRARSDAMGASVTTDEILAWIREGRR</sequence>
<organism evidence="1">
    <name type="scientific">Methyloraptor flagellatus</name>
    <dbReference type="NCBI Taxonomy" id="3162530"/>
    <lineage>
        <taxon>Bacteria</taxon>
        <taxon>Pseudomonadati</taxon>
        <taxon>Pseudomonadota</taxon>
        <taxon>Alphaproteobacteria</taxon>
        <taxon>Hyphomicrobiales</taxon>
        <taxon>Ancalomicrobiaceae</taxon>
        <taxon>Methyloraptor</taxon>
    </lineage>
</organism>
<accession>A0AAU7XBT9</accession>